<proteinExistence type="predicted"/>
<name>A0A0S7C3Z0_9BACT</name>
<dbReference type="AlphaFoldDB" id="A0A0S7C3Z0"/>
<gene>
    <name evidence="1" type="ORF">TBC1_111975</name>
</gene>
<dbReference type="EMBL" id="DF968182">
    <property type="protein sequence ID" value="GAP43817.1"/>
    <property type="molecule type" value="Genomic_DNA"/>
</dbReference>
<dbReference type="STRING" id="1678841.TBC1_111975"/>
<sequence>MDFIKIQGPESPETDVTLLTFIPGFSIFIPLFSSLSRLIDTPATLRFTPEHIQLLKIC</sequence>
<dbReference type="Proteomes" id="UP000053091">
    <property type="component" value="Unassembled WGS sequence"/>
</dbReference>
<accession>A0A0S7C3Z0</accession>
<evidence type="ECO:0000313" key="2">
    <source>
        <dbReference type="Proteomes" id="UP000053091"/>
    </source>
</evidence>
<organism evidence="1">
    <name type="scientific">Lentimicrobium saccharophilum</name>
    <dbReference type="NCBI Taxonomy" id="1678841"/>
    <lineage>
        <taxon>Bacteria</taxon>
        <taxon>Pseudomonadati</taxon>
        <taxon>Bacteroidota</taxon>
        <taxon>Bacteroidia</taxon>
        <taxon>Bacteroidales</taxon>
        <taxon>Lentimicrobiaceae</taxon>
        <taxon>Lentimicrobium</taxon>
    </lineage>
</organism>
<protein>
    <submittedName>
        <fullName evidence="1">Uncharacterized protein</fullName>
    </submittedName>
</protein>
<keyword evidence="2" id="KW-1185">Reference proteome</keyword>
<evidence type="ECO:0000313" key="1">
    <source>
        <dbReference type="EMBL" id="GAP43817.1"/>
    </source>
</evidence>
<reference evidence="1" key="1">
    <citation type="journal article" date="2015" name="Genome Announc.">
        <title>Draft Genome Sequence of Bacteroidales Strain TBC1, a Novel Isolate from a Methanogenic Wastewater Treatment System.</title>
        <authorList>
            <person name="Tourlousse D.M."/>
            <person name="Matsuura N."/>
            <person name="Sun L."/>
            <person name="Toyonaga M."/>
            <person name="Kuroda K."/>
            <person name="Ohashi A."/>
            <person name="Cruz R."/>
            <person name="Yamaguchi T."/>
            <person name="Sekiguchi Y."/>
        </authorList>
    </citation>
    <scope>NUCLEOTIDE SEQUENCE [LARGE SCALE GENOMIC DNA]</scope>
    <source>
        <strain evidence="1">TBC1</strain>
    </source>
</reference>